<sequence length="313" mass="31869">MRMPVISGFAKNIPARRTLATAAATVVLGVALPVLSGGTPAWACGDPRLDGAKDVPWSTPGVNPASKFLRNMPSSISADGKWHEIAIELRNQTGHGYDNARPTLGFADPKHDLLRGKDIQVQAWQGDDSRRSLPLLPGCASLGEVEIDTSSLGQHIDNNGAALYRFLVKLSPNSSASLSQLVVVTDGLADHTTTGGSSDLATLQVEHPDATDPSPAPGSGTGTGKPTTKPSGKPTAKPTESATPTAAPVAATSAAPSSAPTAEPSGTATTPGTERLAYTGGGDTSWTLVAAGSALLASGAAALAFARRRAARR</sequence>
<dbReference type="EMBL" id="VIGB01000003">
    <property type="protein sequence ID" value="TQF04346.1"/>
    <property type="molecule type" value="Genomic_DNA"/>
</dbReference>
<evidence type="ECO:0000313" key="4">
    <source>
        <dbReference type="Proteomes" id="UP000319103"/>
    </source>
</evidence>
<dbReference type="RefSeq" id="WP_141634922.1">
    <property type="nucleotide sequence ID" value="NZ_VIGB01000003.1"/>
</dbReference>
<keyword evidence="2" id="KW-0472">Membrane</keyword>
<evidence type="ECO:0000256" key="2">
    <source>
        <dbReference type="SAM" id="Phobius"/>
    </source>
</evidence>
<evidence type="ECO:0000256" key="1">
    <source>
        <dbReference type="SAM" id="MobiDB-lite"/>
    </source>
</evidence>
<organism evidence="3 4">
    <name type="scientific">Kitasatospora acidiphila</name>
    <dbReference type="NCBI Taxonomy" id="2567942"/>
    <lineage>
        <taxon>Bacteria</taxon>
        <taxon>Bacillati</taxon>
        <taxon>Actinomycetota</taxon>
        <taxon>Actinomycetes</taxon>
        <taxon>Kitasatosporales</taxon>
        <taxon>Streptomycetaceae</taxon>
        <taxon>Kitasatospora</taxon>
    </lineage>
</organism>
<dbReference type="Proteomes" id="UP000319103">
    <property type="component" value="Unassembled WGS sequence"/>
</dbReference>
<comment type="caution">
    <text evidence="3">The sequence shown here is derived from an EMBL/GenBank/DDBJ whole genome shotgun (WGS) entry which is preliminary data.</text>
</comment>
<protein>
    <recommendedName>
        <fullName evidence="5">Gram-positive cocci surface proteins LPxTG domain-containing protein</fullName>
    </recommendedName>
</protein>
<accession>A0A540W5R5</accession>
<evidence type="ECO:0008006" key="5">
    <source>
        <dbReference type="Google" id="ProtNLM"/>
    </source>
</evidence>
<evidence type="ECO:0000313" key="3">
    <source>
        <dbReference type="EMBL" id="TQF04346.1"/>
    </source>
</evidence>
<name>A0A540W5R5_9ACTN</name>
<feature type="region of interest" description="Disordered" evidence="1">
    <location>
        <begin position="207"/>
        <end position="283"/>
    </location>
</feature>
<keyword evidence="2" id="KW-0812">Transmembrane</keyword>
<keyword evidence="2" id="KW-1133">Transmembrane helix</keyword>
<reference evidence="3 4" key="1">
    <citation type="submission" date="2019-06" db="EMBL/GenBank/DDBJ databases">
        <title>Description of Kitasatospora acidophila sp. nov. isolated from pine grove soil, and reclassification of Streptomyces novaecaesareae to Kitasatospora novaeceasareae comb. nov.</title>
        <authorList>
            <person name="Kim M.J."/>
        </authorList>
    </citation>
    <scope>NUCLEOTIDE SEQUENCE [LARGE SCALE GENOMIC DNA]</scope>
    <source>
        <strain evidence="3 4">MMS16-CNU292</strain>
    </source>
</reference>
<proteinExistence type="predicted"/>
<feature type="transmembrane region" description="Helical" evidence="2">
    <location>
        <begin position="286"/>
        <end position="306"/>
    </location>
</feature>
<feature type="compositionally biased region" description="Low complexity" evidence="1">
    <location>
        <begin position="224"/>
        <end position="273"/>
    </location>
</feature>
<keyword evidence="4" id="KW-1185">Reference proteome</keyword>
<dbReference type="AlphaFoldDB" id="A0A540W5R5"/>
<gene>
    <name evidence="3" type="ORF">E6W39_21595</name>
</gene>